<evidence type="ECO:0000256" key="1">
    <source>
        <dbReference type="SAM" id="Phobius"/>
    </source>
</evidence>
<dbReference type="eggNOG" id="ENOG5030VK4">
    <property type="taxonomic scope" value="Bacteria"/>
</dbReference>
<dbReference type="InterPro" id="IPR018729">
    <property type="entry name" value="DUF2269_transmembrane"/>
</dbReference>
<evidence type="ECO:0000313" key="2">
    <source>
        <dbReference type="EMBL" id="KGR79149.1"/>
    </source>
</evidence>
<proteinExistence type="predicted"/>
<feature type="transmembrane region" description="Helical" evidence="1">
    <location>
        <begin position="128"/>
        <end position="145"/>
    </location>
</feature>
<keyword evidence="1" id="KW-0472">Membrane</keyword>
<dbReference type="Proteomes" id="UP000030416">
    <property type="component" value="Unassembled WGS sequence"/>
</dbReference>
<feature type="transmembrane region" description="Helical" evidence="1">
    <location>
        <begin position="75"/>
        <end position="95"/>
    </location>
</feature>
<dbReference type="STRING" id="1384049.CD29_07285"/>
<dbReference type="OrthoDB" id="69600at2"/>
<feature type="transmembrane region" description="Helical" evidence="1">
    <location>
        <begin position="6"/>
        <end position="27"/>
    </location>
</feature>
<reference evidence="2 3" key="1">
    <citation type="submission" date="2014-02" db="EMBL/GenBank/DDBJ databases">
        <title>Draft genome sequence of Lysinibacillus manganicus DSM 26584T.</title>
        <authorList>
            <person name="Zhang F."/>
            <person name="Wang G."/>
            <person name="Zhang L."/>
        </authorList>
    </citation>
    <scope>NUCLEOTIDE SEQUENCE [LARGE SCALE GENOMIC DNA]</scope>
    <source>
        <strain evidence="2 3">DSM 26584</strain>
    </source>
</reference>
<dbReference type="AlphaFoldDB" id="A0A0A3I342"/>
<protein>
    <recommendedName>
        <fullName evidence="4">DUF2269 family protein</fullName>
    </recommendedName>
</protein>
<keyword evidence="3" id="KW-1185">Reference proteome</keyword>
<dbReference type="RefSeq" id="WP_036184665.1">
    <property type="nucleotide sequence ID" value="NZ_AVDA01000007.1"/>
</dbReference>
<comment type="caution">
    <text evidence="2">The sequence shown here is derived from an EMBL/GenBank/DDBJ whole genome shotgun (WGS) entry which is preliminary data.</text>
</comment>
<dbReference type="Pfam" id="PF10027">
    <property type="entry name" value="DUF2269"/>
    <property type="match status" value="1"/>
</dbReference>
<organism evidence="2 3">
    <name type="scientific">Ureibacillus manganicus DSM 26584</name>
    <dbReference type="NCBI Taxonomy" id="1384049"/>
    <lineage>
        <taxon>Bacteria</taxon>
        <taxon>Bacillati</taxon>
        <taxon>Bacillota</taxon>
        <taxon>Bacilli</taxon>
        <taxon>Bacillales</taxon>
        <taxon>Caryophanaceae</taxon>
        <taxon>Ureibacillus</taxon>
    </lineage>
</organism>
<keyword evidence="1" id="KW-0812">Transmembrane</keyword>
<evidence type="ECO:0000313" key="3">
    <source>
        <dbReference type="Proteomes" id="UP000030416"/>
    </source>
</evidence>
<feature type="transmembrane region" description="Helical" evidence="1">
    <location>
        <begin position="48"/>
        <end position="69"/>
    </location>
</feature>
<name>A0A0A3I342_9BACL</name>
<dbReference type="EMBL" id="JPVN01000007">
    <property type="protein sequence ID" value="KGR79149.1"/>
    <property type="molecule type" value="Genomic_DNA"/>
</dbReference>
<gene>
    <name evidence="2" type="ORF">CD29_07285</name>
</gene>
<accession>A0A0A3I342</accession>
<keyword evidence="1" id="KW-1133">Transmembrane helix</keyword>
<sequence>MYSLLVLIHVLAAIIGIGATFVFPVLMASVKHLTQLKYTLTLMKKAELYPKIGGVFLLLSGLIMGFINPVYFTKVWFTGSLVLYVVIEILIYGIANRKMKKVVPLVMAATGEEIPHEYKEAEKVSQPIHMIASLIAIVIIVLMTLKPF</sequence>
<evidence type="ECO:0008006" key="4">
    <source>
        <dbReference type="Google" id="ProtNLM"/>
    </source>
</evidence>